<comment type="caution">
    <text evidence="2">The sequence shown here is derived from an EMBL/GenBank/DDBJ whole genome shotgun (WGS) entry which is preliminary data.</text>
</comment>
<gene>
    <name evidence="2" type="ORF">CE91St55_63020</name>
</gene>
<dbReference type="Gene3D" id="3.20.20.140">
    <property type="entry name" value="Metal-dependent hydrolases"/>
    <property type="match status" value="1"/>
</dbReference>
<keyword evidence="1" id="KW-0456">Lyase</keyword>
<dbReference type="GO" id="GO:0005737">
    <property type="term" value="C:cytoplasm"/>
    <property type="evidence" value="ECO:0007669"/>
    <property type="project" value="TreeGrafter"/>
</dbReference>
<accession>A0A413LII0</accession>
<dbReference type="InterPro" id="IPR032465">
    <property type="entry name" value="ACMSD"/>
</dbReference>
<evidence type="ECO:0000256" key="1">
    <source>
        <dbReference type="ARBA" id="ARBA00023239"/>
    </source>
</evidence>
<dbReference type="SUPFAM" id="SSF51556">
    <property type="entry name" value="Metallo-dependent hydrolases"/>
    <property type="match status" value="1"/>
</dbReference>
<reference evidence="2" key="1">
    <citation type="submission" date="2022-01" db="EMBL/GenBank/DDBJ databases">
        <title>Novel bile acid biosynthetic pathways are enriched in the microbiome of centenarians.</title>
        <authorList>
            <person name="Sato Y."/>
            <person name="Atarashi K."/>
            <person name="Plichta R.D."/>
            <person name="Arai Y."/>
            <person name="Sasajima S."/>
            <person name="Kearney M.S."/>
            <person name="Suda W."/>
            <person name="Takeshita K."/>
            <person name="Sasaki T."/>
            <person name="Okamoto S."/>
            <person name="Skelly N.A."/>
            <person name="Okamura Y."/>
            <person name="Vlamakis H."/>
            <person name="Li Y."/>
            <person name="Tanoue T."/>
            <person name="Takei H."/>
            <person name="Nittono H."/>
            <person name="Narushima S."/>
            <person name="Irie J."/>
            <person name="Itoh H."/>
            <person name="Moriya K."/>
            <person name="Sugiura Y."/>
            <person name="Suematsu M."/>
            <person name="Moritoki N."/>
            <person name="Shibata S."/>
            <person name="Littman R.D."/>
            <person name="Fischbach A.M."/>
            <person name="Uwamino Y."/>
            <person name="Inoue T."/>
            <person name="Honda A."/>
            <person name="Hattori M."/>
            <person name="Murai T."/>
            <person name="Xavier J.R."/>
            <person name="Hirose N."/>
            <person name="Honda K."/>
        </authorList>
    </citation>
    <scope>NUCLEOTIDE SEQUENCE</scope>
    <source>
        <strain evidence="2">CE91-St55</strain>
    </source>
</reference>
<dbReference type="GO" id="GO:0019748">
    <property type="term" value="P:secondary metabolic process"/>
    <property type="evidence" value="ECO:0007669"/>
    <property type="project" value="TreeGrafter"/>
</dbReference>
<evidence type="ECO:0000313" key="3">
    <source>
        <dbReference type="Proteomes" id="UP001055091"/>
    </source>
</evidence>
<sequence>MNLIDFHMHPYLTGSQYTGMYLEPGPESGKNVMDKIRCDMERAGISHVCGSVIGGGNTVWKGSFHDLKELNRSALELKHMSDGFYTPGFHIHPEFVRESIEEIEYMAEHGVRLIGELVPYAHGGYSYSSGAMDKILQAAEAYGMVVSYHSTDDDDADRMVERHPKLTFVAAHPGEKPRVEQHLERMRRYDNLYLDLSGTGLARLGILAYSVRRLGAERFLFGTDYPINNPAMYVHGVLYEALSDRERRMICYENAERILGIHIFEGEGDH</sequence>
<dbReference type="InterPro" id="IPR006680">
    <property type="entry name" value="Amidohydro-rel"/>
</dbReference>
<evidence type="ECO:0000313" key="2">
    <source>
        <dbReference type="EMBL" id="GKH04321.1"/>
    </source>
</evidence>
<protein>
    <submittedName>
        <fullName evidence="2">Uncharacterized protein</fullName>
    </submittedName>
</protein>
<dbReference type="EMBL" id="BQNJ01000002">
    <property type="protein sequence ID" value="GKH04321.1"/>
    <property type="molecule type" value="Genomic_DNA"/>
</dbReference>
<dbReference type="RefSeq" id="WP_118042454.1">
    <property type="nucleotide sequence ID" value="NZ_BQNJ01000002.1"/>
</dbReference>
<dbReference type="Proteomes" id="UP001055091">
    <property type="component" value="Unassembled WGS sequence"/>
</dbReference>
<dbReference type="AlphaFoldDB" id="A0A413LII0"/>
<dbReference type="GO" id="GO:0016787">
    <property type="term" value="F:hydrolase activity"/>
    <property type="evidence" value="ECO:0007669"/>
    <property type="project" value="InterPro"/>
</dbReference>
<dbReference type="InterPro" id="IPR032466">
    <property type="entry name" value="Metal_Hydrolase"/>
</dbReference>
<name>A0A413LII0_9FIRM</name>
<dbReference type="Pfam" id="PF04909">
    <property type="entry name" value="Amidohydro_2"/>
    <property type="match status" value="1"/>
</dbReference>
<proteinExistence type="predicted"/>
<dbReference type="PANTHER" id="PTHR21240:SF28">
    <property type="entry name" value="ISO-OROTATE DECARBOXYLASE (EUROFUNG)"/>
    <property type="match status" value="1"/>
</dbReference>
<dbReference type="GO" id="GO:0016831">
    <property type="term" value="F:carboxy-lyase activity"/>
    <property type="evidence" value="ECO:0007669"/>
    <property type="project" value="InterPro"/>
</dbReference>
<organism evidence="2 3">
    <name type="scientific">Hungatella hathewayi</name>
    <dbReference type="NCBI Taxonomy" id="154046"/>
    <lineage>
        <taxon>Bacteria</taxon>
        <taxon>Bacillati</taxon>
        <taxon>Bacillota</taxon>
        <taxon>Clostridia</taxon>
        <taxon>Lachnospirales</taxon>
        <taxon>Lachnospiraceae</taxon>
        <taxon>Hungatella</taxon>
    </lineage>
</organism>
<dbReference type="CDD" id="cd01292">
    <property type="entry name" value="metallo-dependent_hydrolases"/>
    <property type="match status" value="1"/>
</dbReference>
<dbReference type="PANTHER" id="PTHR21240">
    <property type="entry name" value="2-AMINO-3-CARBOXYLMUCONATE-6-SEMIALDEHYDE DECARBOXYLASE"/>
    <property type="match status" value="1"/>
</dbReference>